<evidence type="ECO:0000313" key="2">
    <source>
        <dbReference type="EMBL" id="RRJ88381.1"/>
    </source>
</evidence>
<proteinExistence type="predicted"/>
<evidence type="ECO:0000313" key="3">
    <source>
        <dbReference type="Proteomes" id="UP000274391"/>
    </source>
</evidence>
<dbReference type="PANTHER" id="PTHR30006">
    <property type="entry name" value="THIAMINE-BINDING PERIPLASMIC PROTEIN-RELATED"/>
    <property type="match status" value="1"/>
</dbReference>
<sequence length="360" mass="38584">MLLTGCASGTPAATTEGGSDWATITSAEEGGGMEALIAAAQAEGELNVIALPDNWANYGLIKQAFTEKYGIKINDNLPDASSKEEIDTAEKTKGTTAAPDVFDLGANVALSSTDYFAPYKVEQWDNIPDANKEATGLWVNDYTGVMSVGYNKTKFGEVTSLDQLTDPKFAGQVALNGKPAEAGAAFNGFLMVNNAEGGDFANGQPGLDYFKTLSEAGTLNLQDVTDGTIASGTHGVVFDWTYNQMSYQASLKDKGVEWEIFVPKGGEIASYYNQAINVDAPHPAAARLWQEFLYSAEAQNLWLQGGARPVLFDALEADGTLIENWQEFLPELDGETKTPKADEAESMTAFIKENWDSTVG</sequence>
<dbReference type="SUPFAM" id="SSF53850">
    <property type="entry name" value="Periplasmic binding protein-like II"/>
    <property type="match status" value="1"/>
</dbReference>
<dbReference type="EMBL" id="RQVS01000002">
    <property type="protein sequence ID" value="RRJ88381.1"/>
    <property type="molecule type" value="Genomic_DNA"/>
</dbReference>
<dbReference type="GO" id="GO:0030288">
    <property type="term" value="C:outer membrane-bounded periplasmic space"/>
    <property type="evidence" value="ECO:0007669"/>
    <property type="project" value="TreeGrafter"/>
</dbReference>
<reference evidence="2 3" key="1">
    <citation type="submission" date="2018-11" db="EMBL/GenBank/DDBJ databases">
        <title>YIM 102482-1 draft genome.</title>
        <authorList>
            <person name="Li G."/>
            <person name="Jiang Y."/>
        </authorList>
    </citation>
    <scope>NUCLEOTIDE SEQUENCE [LARGE SCALE GENOMIC DNA]</scope>
    <source>
        <strain evidence="2 3">YIM 102482-1</strain>
    </source>
</reference>
<dbReference type="OrthoDB" id="366726at2"/>
<dbReference type="GO" id="GO:0030975">
    <property type="term" value="F:thiamine binding"/>
    <property type="evidence" value="ECO:0007669"/>
    <property type="project" value="TreeGrafter"/>
</dbReference>
<accession>A0A3P3VZY3</accession>
<organism evidence="2 3">
    <name type="scientific">Gulosibacter macacae</name>
    <dbReference type="NCBI Taxonomy" id="2488791"/>
    <lineage>
        <taxon>Bacteria</taxon>
        <taxon>Bacillati</taxon>
        <taxon>Actinomycetota</taxon>
        <taxon>Actinomycetes</taxon>
        <taxon>Micrococcales</taxon>
        <taxon>Microbacteriaceae</taxon>
        <taxon>Gulosibacter</taxon>
    </lineage>
</organism>
<comment type="caution">
    <text evidence="2">The sequence shown here is derived from an EMBL/GenBank/DDBJ whole genome shotgun (WGS) entry which is preliminary data.</text>
</comment>
<gene>
    <name evidence="2" type="ORF">EG850_02435</name>
</gene>
<dbReference type="Proteomes" id="UP000274391">
    <property type="component" value="Unassembled WGS sequence"/>
</dbReference>
<dbReference type="AlphaFoldDB" id="A0A3P3VZY3"/>
<keyword evidence="1" id="KW-0732">Signal</keyword>
<dbReference type="PANTHER" id="PTHR30006:SF2">
    <property type="entry name" value="ABC TRANSPORTER SUBSTRATE-BINDING PROTEIN"/>
    <property type="match status" value="1"/>
</dbReference>
<evidence type="ECO:0000256" key="1">
    <source>
        <dbReference type="ARBA" id="ARBA00022729"/>
    </source>
</evidence>
<dbReference type="GO" id="GO:0015888">
    <property type="term" value="P:thiamine transport"/>
    <property type="evidence" value="ECO:0007669"/>
    <property type="project" value="TreeGrafter"/>
</dbReference>
<dbReference type="GO" id="GO:0030976">
    <property type="term" value="F:thiamine pyrophosphate binding"/>
    <property type="evidence" value="ECO:0007669"/>
    <property type="project" value="TreeGrafter"/>
</dbReference>
<dbReference type="Pfam" id="PF13343">
    <property type="entry name" value="SBP_bac_6"/>
    <property type="match status" value="1"/>
</dbReference>
<name>A0A3P3VZY3_9MICO</name>
<keyword evidence="3" id="KW-1185">Reference proteome</keyword>
<protein>
    <submittedName>
        <fullName evidence="2">ABC transporter substrate-binding protein</fullName>
    </submittedName>
</protein>
<dbReference type="Gene3D" id="3.40.190.10">
    <property type="entry name" value="Periplasmic binding protein-like II"/>
    <property type="match status" value="2"/>
</dbReference>